<dbReference type="RefSeq" id="WP_150053155.1">
    <property type="nucleotide sequence ID" value="NZ_VWPC01000031.1"/>
</dbReference>
<gene>
    <name evidence="2" type="ORF">F2A38_29065</name>
</gene>
<dbReference type="Proteomes" id="UP000323924">
    <property type="component" value="Unassembled WGS sequence"/>
</dbReference>
<accession>A0AB34BWS2</accession>
<keyword evidence="1" id="KW-1133">Transmembrane helix</keyword>
<evidence type="ECO:0000313" key="3">
    <source>
        <dbReference type="Proteomes" id="UP000323924"/>
    </source>
</evidence>
<feature type="transmembrane region" description="Helical" evidence="1">
    <location>
        <begin position="46"/>
        <end position="65"/>
    </location>
</feature>
<proteinExistence type="predicted"/>
<name>A0AB34BWS2_9PSED</name>
<dbReference type="AlphaFoldDB" id="A0AB34BWS2"/>
<sequence>MSMVEMEGYLAGVADSDLFGSLALLCLVLLLTALHRGMRQSRLHRTLIFVALASIVAIQVAGFYYGNLDPA</sequence>
<reference evidence="2 3" key="1">
    <citation type="submission" date="2019-09" db="EMBL/GenBank/DDBJ databases">
        <authorList>
            <person name="Vacheron J."/>
            <person name="Dubost A."/>
            <person name="Prigent-Combaret C."/>
            <person name="Muller D."/>
        </authorList>
    </citation>
    <scope>NUCLEOTIDE SEQUENCE [LARGE SCALE GENOMIC DNA]</scope>
    <source>
        <strain evidence="2 3">JV497</strain>
    </source>
</reference>
<comment type="caution">
    <text evidence="2">The sequence shown here is derived from an EMBL/GenBank/DDBJ whole genome shotgun (WGS) entry which is preliminary data.</text>
</comment>
<dbReference type="EMBL" id="VWPC01000031">
    <property type="protein sequence ID" value="KAA5836523.1"/>
    <property type="molecule type" value="Genomic_DNA"/>
</dbReference>
<feature type="transmembrane region" description="Helical" evidence="1">
    <location>
        <begin position="18"/>
        <end position="34"/>
    </location>
</feature>
<keyword evidence="1" id="KW-0812">Transmembrane</keyword>
<keyword evidence="1" id="KW-0472">Membrane</keyword>
<evidence type="ECO:0000256" key="1">
    <source>
        <dbReference type="SAM" id="Phobius"/>
    </source>
</evidence>
<protein>
    <submittedName>
        <fullName evidence="2">Uncharacterized protein</fullName>
    </submittedName>
</protein>
<organism evidence="2 3">
    <name type="scientific">Pseudomonas chlororaphis</name>
    <dbReference type="NCBI Taxonomy" id="587753"/>
    <lineage>
        <taxon>Bacteria</taxon>
        <taxon>Pseudomonadati</taxon>
        <taxon>Pseudomonadota</taxon>
        <taxon>Gammaproteobacteria</taxon>
        <taxon>Pseudomonadales</taxon>
        <taxon>Pseudomonadaceae</taxon>
        <taxon>Pseudomonas</taxon>
    </lineage>
</organism>
<evidence type="ECO:0000313" key="2">
    <source>
        <dbReference type="EMBL" id="KAA5836523.1"/>
    </source>
</evidence>